<evidence type="ECO:0000256" key="1">
    <source>
        <dbReference type="SAM" id="SignalP"/>
    </source>
</evidence>
<organism evidence="2 3">
    <name type="scientific">Shimazuella alba</name>
    <dbReference type="NCBI Taxonomy" id="2690964"/>
    <lineage>
        <taxon>Bacteria</taxon>
        <taxon>Bacillati</taxon>
        <taxon>Bacillota</taxon>
        <taxon>Bacilli</taxon>
        <taxon>Bacillales</taxon>
        <taxon>Thermoactinomycetaceae</taxon>
        <taxon>Shimazuella</taxon>
    </lineage>
</organism>
<reference evidence="2 3" key="1">
    <citation type="submission" date="2019-12" db="EMBL/GenBank/DDBJ databases">
        <title>Whole-genome analyses of novel actinobacteria.</title>
        <authorList>
            <person name="Sahin N."/>
            <person name="Saygin H."/>
        </authorList>
    </citation>
    <scope>NUCLEOTIDE SEQUENCE [LARGE SCALE GENOMIC DNA]</scope>
    <source>
        <strain evidence="2 3">KC615</strain>
    </source>
</reference>
<keyword evidence="3" id="KW-1185">Reference proteome</keyword>
<feature type="signal peptide" evidence="1">
    <location>
        <begin position="1"/>
        <end position="26"/>
    </location>
</feature>
<name>A0A6I4VQY4_9BACL</name>
<sequence>MNLKKTVIPFLVSLFTLVLPFSSVFADSAGWQATNVWQQRVHWNSTLDYYITNVDDAPVSGNVLVCLRSGGGTYFYVKEYDPDNKDDHITYDYLEPTDYTNSTRCKMVDISSSQDGSNNKAEIYVQTLNSNAVFSIYD</sequence>
<evidence type="ECO:0008006" key="4">
    <source>
        <dbReference type="Google" id="ProtNLM"/>
    </source>
</evidence>
<dbReference type="EMBL" id="WUUL01000001">
    <property type="protein sequence ID" value="MXQ52316.1"/>
    <property type="molecule type" value="Genomic_DNA"/>
</dbReference>
<proteinExistence type="predicted"/>
<comment type="caution">
    <text evidence="2">The sequence shown here is derived from an EMBL/GenBank/DDBJ whole genome shotgun (WGS) entry which is preliminary data.</text>
</comment>
<dbReference type="Proteomes" id="UP000430692">
    <property type="component" value="Unassembled WGS sequence"/>
</dbReference>
<evidence type="ECO:0000313" key="3">
    <source>
        <dbReference type="Proteomes" id="UP000430692"/>
    </source>
</evidence>
<gene>
    <name evidence="2" type="ORF">GSM42_00825</name>
</gene>
<protein>
    <recommendedName>
        <fullName evidence="4">Secreted protein</fullName>
    </recommendedName>
</protein>
<dbReference type="AlphaFoldDB" id="A0A6I4VQY4"/>
<feature type="chain" id="PRO_5026228492" description="Secreted protein" evidence="1">
    <location>
        <begin position="27"/>
        <end position="138"/>
    </location>
</feature>
<dbReference type="RefSeq" id="WP_160799353.1">
    <property type="nucleotide sequence ID" value="NZ_WUUL01000001.1"/>
</dbReference>
<keyword evidence="1" id="KW-0732">Signal</keyword>
<evidence type="ECO:0000313" key="2">
    <source>
        <dbReference type="EMBL" id="MXQ52316.1"/>
    </source>
</evidence>
<accession>A0A6I4VQY4</accession>